<sequence length="189" mass="20205">MSGFALHLLRHGAPERPGLLMGRTDGAPTAAGIAACVAQARTVGAERLIASDLRRCRLAGEAIGAVLARPLAVDPRWREIDFGAWDGRAADAIDREAMARFRGDPDANPPPGGERWSALVARVSRALAELEPVPTLVVTHGGTIRAALHCLCGFERRRLWSFDLPYGVLVSLHLRPGDTPAAQITGLRP</sequence>
<dbReference type="GO" id="GO:0043755">
    <property type="term" value="F:alpha-ribazole phosphatase activity"/>
    <property type="evidence" value="ECO:0007669"/>
    <property type="project" value="UniProtKB-EC"/>
</dbReference>
<gene>
    <name evidence="1" type="ORF">FHR21_003349</name>
</gene>
<name>A0A7W9B820_9SPHN</name>
<evidence type="ECO:0000313" key="1">
    <source>
        <dbReference type="EMBL" id="MBB5707979.1"/>
    </source>
</evidence>
<dbReference type="SUPFAM" id="SSF53254">
    <property type="entry name" value="Phosphoglycerate mutase-like"/>
    <property type="match status" value="1"/>
</dbReference>
<dbReference type="InterPro" id="IPR013078">
    <property type="entry name" value="His_Pase_superF_clade-1"/>
</dbReference>
<protein>
    <submittedName>
        <fullName evidence="1">Alpha-ribazole phosphatase</fullName>
        <ecNumber evidence="1">3.1.3.73</ecNumber>
    </submittedName>
</protein>
<dbReference type="Proteomes" id="UP000537161">
    <property type="component" value="Unassembled WGS sequence"/>
</dbReference>
<reference evidence="1 2" key="1">
    <citation type="submission" date="2020-08" db="EMBL/GenBank/DDBJ databases">
        <title>Genomic Encyclopedia of Type Strains, Phase IV (KMG-IV): sequencing the most valuable type-strain genomes for metagenomic binning, comparative biology and taxonomic classification.</title>
        <authorList>
            <person name="Goeker M."/>
        </authorList>
    </citation>
    <scope>NUCLEOTIDE SEQUENCE [LARGE SCALE GENOMIC DNA]</scope>
    <source>
        <strain evidence="1 2">DSM 27163</strain>
    </source>
</reference>
<dbReference type="InterPro" id="IPR029033">
    <property type="entry name" value="His_PPase_superfam"/>
</dbReference>
<dbReference type="AlphaFoldDB" id="A0A7W9B820"/>
<comment type="caution">
    <text evidence="1">The sequence shown here is derived from an EMBL/GenBank/DDBJ whole genome shotgun (WGS) entry which is preliminary data.</text>
</comment>
<organism evidence="1 2">
    <name type="scientific">Sphingopyxis panaciterrulae</name>
    <dbReference type="NCBI Taxonomy" id="462372"/>
    <lineage>
        <taxon>Bacteria</taxon>
        <taxon>Pseudomonadati</taxon>
        <taxon>Pseudomonadota</taxon>
        <taxon>Alphaproteobacteria</taxon>
        <taxon>Sphingomonadales</taxon>
        <taxon>Sphingomonadaceae</taxon>
        <taxon>Sphingopyxis</taxon>
    </lineage>
</organism>
<dbReference type="Pfam" id="PF00300">
    <property type="entry name" value="His_Phos_1"/>
    <property type="match status" value="1"/>
</dbReference>
<dbReference type="EC" id="3.1.3.73" evidence="1"/>
<keyword evidence="1" id="KW-0378">Hydrolase</keyword>
<dbReference type="RefSeq" id="WP_184100314.1">
    <property type="nucleotide sequence ID" value="NZ_JACIJH010000013.1"/>
</dbReference>
<dbReference type="Gene3D" id="3.40.50.1240">
    <property type="entry name" value="Phosphoglycerate mutase-like"/>
    <property type="match status" value="1"/>
</dbReference>
<accession>A0A7W9B820</accession>
<dbReference type="CDD" id="cd07067">
    <property type="entry name" value="HP_PGM_like"/>
    <property type="match status" value="1"/>
</dbReference>
<dbReference type="SMART" id="SM00855">
    <property type="entry name" value="PGAM"/>
    <property type="match status" value="1"/>
</dbReference>
<evidence type="ECO:0000313" key="2">
    <source>
        <dbReference type="Proteomes" id="UP000537161"/>
    </source>
</evidence>
<dbReference type="EMBL" id="JACIJH010000013">
    <property type="protein sequence ID" value="MBB5707979.1"/>
    <property type="molecule type" value="Genomic_DNA"/>
</dbReference>
<keyword evidence="2" id="KW-1185">Reference proteome</keyword>
<proteinExistence type="predicted"/>